<evidence type="ECO:0000313" key="3">
    <source>
        <dbReference type="Proteomes" id="UP001153678"/>
    </source>
</evidence>
<name>A0A9W4SS28_9GLOM</name>
<dbReference type="EMBL" id="CAMKVN010002022">
    <property type="protein sequence ID" value="CAI2179202.1"/>
    <property type="molecule type" value="Genomic_DNA"/>
</dbReference>
<feature type="region of interest" description="Disordered" evidence="1">
    <location>
        <begin position="35"/>
        <end position="55"/>
    </location>
</feature>
<comment type="caution">
    <text evidence="2">The sequence shown here is derived from an EMBL/GenBank/DDBJ whole genome shotgun (WGS) entry which is preliminary data.</text>
</comment>
<sequence length="55" mass="6380">MIELIIQPSNRQLQLLVSTSFGLLQNMPTTSILVTPKKQQTQHSEKNYLQLRQNE</sequence>
<accession>A0A9W4SS28</accession>
<proteinExistence type="predicted"/>
<evidence type="ECO:0000256" key="1">
    <source>
        <dbReference type="SAM" id="MobiDB-lite"/>
    </source>
</evidence>
<keyword evidence="3" id="KW-1185">Reference proteome</keyword>
<reference evidence="2" key="1">
    <citation type="submission" date="2022-08" db="EMBL/GenBank/DDBJ databases">
        <authorList>
            <person name="Kallberg Y."/>
            <person name="Tangrot J."/>
            <person name="Rosling A."/>
        </authorList>
    </citation>
    <scope>NUCLEOTIDE SEQUENCE</scope>
    <source>
        <strain evidence="2">Wild A</strain>
    </source>
</reference>
<evidence type="ECO:0000313" key="2">
    <source>
        <dbReference type="EMBL" id="CAI2179202.1"/>
    </source>
</evidence>
<organism evidence="2 3">
    <name type="scientific">Funneliformis geosporum</name>
    <dbReference type="NCBI Taxonomy" id="1117311"/>
    <lineage>
        <taxon>Eukaryota</taxon>
        <taxon>Fungi</taxon>
        <taxon>Fungi incertae sedis</taxon>
        <taxon>Mucoromycota</taxon>
        <taxon>Glomeromycotina</taxon>
        <taxon>Glomeromycetes</taxon>
        <taxon>Glomerales</taxon>
        <taxon>Glomeraceae</taxon>
        <taxon>Funneliformis</taxon>
    </lineage>
</organism>
<protein>
    <submittedName>
        <fullName evidence="2">4710_t:CDS:1</fullName>
    </submittedName>
</protein>
<dbReference type="Proteomes" id="UP001153678">
    <property type="component" value="Unassembled WGS sequence"/>
</dbReference>
<gene>
    <name evidence="2" type="ORF">FWILDA_LOCUS8971</name>
</gene>
<dbReference type="AlphaFoldDB" id="A0A9W4SS28"/>